<dbReference type="AlphaFoldDB" id="A0A1G7GH13"/>
<protein>
    <submittedName>
        <fullName evidence="1">Uncharacterized protein</fullName>
    </submittedName>
</protein>
<evidence type="ECO:0000313" key="1">
    <source>
        <dbReference type="EMBL" id="SDE87414.1"/>
    </source>
</evidence>
<sequence>MEEKVLIFKDTRHQEAFRKALERASLGRAVIRPDHGWPKPALRVRGVNLSHVLAAAIWAGFEPEVVLE</sequence>
<dbReference type="STRING" id="482827.SAMN04488243_11419"/>
<keyword evidence="2" id="KW-1185">Reference proteome</keyword>
<organism evidence="1 2">
    <name type="scientific">Thermus arciformis</name>
    <dbReference type="NCBI Taxonomy" id="482827"/>
    <lineage>
        <taxon>Bacteria</taxon>
        <taxon>Thermotogati</taxon>
        <taxon>Deinococcota</taxon>
        <taxon>Deinococci</taxon>
        <taxon>Thermales</taxon>
        <taxon>Thermaceae</taxon>
        <taxon>Thermus</taxon>
    </lineage>
</organism>
<dbReference type="OrthoDB" id="33014at2"/>
<gene>
    <name evidence="1" type="ORF">SAMN04488243_11419</name>
</gene>
<accession>A0A1G7GH13</accession>
<dbReference type="EMBL" id="FNBC01000014">
    <property type="protein sequence ID" value="SDE87414.1"/>
    <property type="molecule type" value="Genomic_DNA"/>
</dbReference>
<dbReference type="GeneID" id="39458211"/>
<dbReference type="Proteomes" id="UP000199446">
    <property type="component" value="Unassembled WGS sequence"/>
</dbReference>
<reference evidence="2" key="1">
    <citation type="submission" date="2016-10" db="EMBL/GenBank/DDBJ databases">
        <authorList>
            <person name="Varghese N."/>
            <person name="Submissions S."/>
        </authorList>
    </citation>
    <scope>NUCLEOTIDE SEQUENCE [LARGE SCALE GENOMIC DNA]</scope>
    <source>
        <strain evidence="2">CGMCC 1.6992</strain>
    </source>
</reference>
<proteinExistence type="predicted"/>
<dbReference type="RefSeq" id="WP_093006992.1">
    <property type="nucleotide sequence ID" value="NZ_FNBC01000014.1"/>
</dbReference>
<evidence type="ECO:0000313" key="2">
    <source>
        <dbReference type="Proteomes" id="UP000199446"/>
    </source>
</evidence>
<name>A0A1G7GH13_9DEIN</name>